<dbReference type="AlphaFoldDB" id="A0A371F7B0"/>
<evidence type="ECO:0000313" key="2">
    <source>
        <dbReference type="Proteomes" id="UP000257109"/>
    </source>
</evidence>
<reference evidence="1" key="1">
    <citation type="submission" date="2018-05" db="EMBL/GenBank/DDBJ databases">
        <title>Draft genome of Mucuna pruriens seed.</title>
        <authorList>
            <person name="Nnadi N.E."/>
            <person name="Vos R."/>
            <person name="Hasami M.H."/>
            <person name="Devisetty U.K."/>
            <person name="Aguiy J.C."/>
        </authorList>
    </citation>
    <scope>NUCLEOTIDE SEQUENCE [LARGE SCALE GENOMIC DNA]</scope>
    <source>
        <strain evidence="1">JCA_2017</strain>
    </source>
</reference>
<evidence type="ECO:0000313" key="1">
    <source>
        <dbReference type="EMBL" id="RDX74179.1"/>
    </source>
</evidence>
<dbReference type="EMBL" id="QJKJ01010259">
    <property type="protein sequence ID" value="RDX74179.1"/>
    <property type="molecule type" value="Genomic_DNA"/>
</dbReference>
<proteinExistence type="predicted"/>
<sequence>MNRGRGNEVMLLFSTQHKFSIIESSFLLVLKQQPSHIYTPRGFRPFMCNKAMDAEQVLKLLDTYWFETTLLTNKSPSPFHSAVDSTSKSHLKKVLLLDSKLLRIPTLQVRSLSDQNLGSSVCVFSDFPSPNSVLTPQKLRPILSGKEVGDFPLEKGSGNHGNEEEEVLTKKRLSHGHRRRVGKGKATRSLSDLEFKELKGFMDLGFVFSEEDKDSRLVSLIPGLQRLGREDAGVSSEQKIHETMICRPYLSEAWGVLDQRKVVNPLLNWRVPVVGNEINIKDNLRFWAHTVASIIIEQLDRLNEH</sequence>
<organism evidence="1 2">
    <name type="scientific">Mucuna pruriens</name>
    <name type="common">Velvet bean</name>
    <name type="synonym">Dolichos pruriens</name>
    <dbReference type="NCBI Taxonomy" id="157652"/>
    <lineage>
        <taxon>Eukaryota</taxon>
        <taxon>Viridiplantae</taxon>
        <taxon>Streptophyta</taxon>
        <taxon>Embryophyta</taxon>
        <taxon>Tracheophyta</taxon>
        <taxon>Spermatophyta</taxon>
        <taxon>Magnoliopsida</taxon>
        <taxon>eudicotyledons</taxon>
        <taxon>Gunneridae</taxon>
        <taxon>Pentapetalae</taxon>
        <taxon>rosids</taxon>
        <taxon>fabids</taxon>
        <taxon>Fabales</taxon>
        <taxon>Fabaceae</taxon>
        <taxon>Papilionoideae</taxon>
        <taxon>50 kb inversion clade</taxon>
        <taxon>NPAAA clade</taxon>
        <taxon>indigoferoid/millettioid clade</taxon>
        <taxon>Phaseoleae</taxon>
        <taxon>Mucuna</taxon>
    </lineage>
</organism>
<keyword evidence="2" id="KW-1185">Reference proteome</keyword>
<comment type="caution">
    <text evidence="1">The sequence shown here is derived from an EMBL/GenBank/DDBJ whole genome shotgun (WGS) entry which is preliminary data.</text>
</comment>
<name>A0A371F7B0_MUCPR</name>
<dbReference type="STRING" id="157652.A0A371F7B0"/>
<gene>
    <name evidence="1" type="ORF">CR513_46098</name>
</gene>
<dbReference type="PANTHER" id="PTHR33785">
    <property type="entry name" value="OS06G0550800 PROTEIN"/>
    <property type="match status" value="1"/>
</dbReference>
<dbReference type="Proteomes" id="UP000257109">
    <property type="component" value="Unassembled WGS sequence"/>
</dbReference>
<dbReference type="InterPro" id="IPR012881">
    <property type="entry name" value="DUF1685"/>
</dbReference>
<dbReference type="PANTHER" id="PTHR33785:SF12">
    <property type="entry name" value="DUF1685 FAMILY PROTEIN"/>
    <property type="match status" value="1"/>
</dbReference>
<dbReference type="Pfam" id="PF07939">
    <property type="entry name" value="DUF1685"/>
    <property type="match status" value="1"/>
</dbReference>
<dbReference type="OrthoDB" id="1911878at2759"/>
<accession>A0A371F7B0</accession>
<evidence type="ECO:0008006" key="3">
    <source>
        <dbReference type="Google" id="ProtNLM"/>
    </source>
</evidence>
<protein>
    <recommendedName>
        <fullName evidence="3">DUF1685 domain-containing protein</fullName>
    </recommendedName>
</protein>
<feature type="non-terminal residue" evidence="1">
    <location>
        <position position="1"/>
    </location>
</feature>